<keyword evidence="1" id="KW-1133">Transmembrane helix</keyword>
<organism evidence="2 3">
    <name type="scientific">Microbacterium phycohabitans</name>
    <dbReference type="NCBI Taxonomy" id="3075993"/>
    <lineage>
        <taxon>Bacteria</taxon>
        <taxon>Bacillati</taxon>
        <taxon>Actinomycetota</taxon>
        <taxon>Actinomycetes</taxon>
        <taxon>Micrococcales</taxon>
        <taxon>Microbacteriaceae</taxon>
        <taxon>Microbacterium</taxon>
    </lineage>
</organism>
<name>A0ABU3SL41_9MICO</name>
<evidence type="ECO:0008006" key="4">
    <source>
        <dbReference type="Google" id="ProtNLM"/>
    </source>
</evidence>
<keyword evidence="1" id="KW-0472">Membrane</keyword>
<dbReference type="Proteomes" id="UP001261125">
    <property type="component" value="Unassembled WGS sequence"/>
</dbReference>
<reference evidence="2 3" key="1">
    <citation type="submission" date="2023-09" db="EMBL/GenBank/DDBJ databases">
        <title>Microbacterium fusihabitans sp. nov., Microbacterium phycihabitans sp. nov., and Microbacterium cervinum sp. nov., isolated from dried seaweeds of beach.</title>
        <authorList>
            <person name="Lee S.D."/>
        </authorList>
    </citation>
    <scope>NUCLEOTIDE SEQUENCE [LARGE SCALE GENOMIC DNA]</scope>
    <source>
        <strain evidence="2 3">KSW2-29</strain>
    </source>
</reference>
<evidence type="ECO:0000313" key="3">
    <source>
        <dbReference type="Proteomes" id="UP001261125"/>
    </source>
</evidence>
<dbReference type="RefSeq" id="WP_316004007.1">
    <property type="nucleotide sequence ID" value="NZ_JAWDIT010000002.1"/>
</dbReference>
<evidence type="ECO:0000256" key="1">
    <source>
        <dbReference type="SAM" id="Phobius"/>
    </source>
</evidence>
<accession>A0ABU3SL41</accession>
<gene>
    <name evidence="2" type="ORF">RWH44_06940</name>
</gene>
<feature type="transmembrane region" description="Helical" evidence="1">
    <location>
        <begin position="76"/>
        <end position="100"/>
    </location>
</feature>
<feature type="transmembrane region" description="Helical" evidence="1">
    <location>
        <begin position="361"/>
        <end position="388"/>
    </location>
</feature>
<proteinExistence type="predicted"/>
<comment type="caution">
    <text evidence="2">The sequence shown here is derived from an EMBL/GenBank/DDBJ whole genome shotgun (WGS) entry which is preliminary data.</text>
</comment>
<keyword evidence="1" id="KW-0812">Transmembrane</keyword>
<feature type="transmembrane region" description="Helical" evidence="1">
    <location>
        <begin position="37"/>
        <end position="70"/>
    </location>
</feature>
<keyword evidence="3" id="KW-1185">Reference proteome</keyword>
<protein>
    <recommendedName>
        <fullName evidence="4">DUF3137 domain-containing protein</fullName>
    </recommendedName>
</protein>
<sequence length="392" mass="42036">MTGIRPFDARALTMTGDASAARAFTARLRSEGRLPPANTAVAVVAYVFAFALIGGAGVFLVVLLAIFRTAIGDGVVVLGLIFAIPILLGLGALAAALFAVRHGQRKQEDRRWRLAGFARDVGMEYVAALPEPPLPGAIFQIGGDRTAYDLVRSAHPRFVEVGNHSYTVSNGKNTTTSRWGYIAIRLDVPLPHIVLDAQGNGVRLGLWERGQQLSLEGDFDRYFRLYCPTGYERDALYLFTPDVMARFIDSAATLEVEIVDDWLFLYSSTELSTLDPARWAWVFSVVSTLLDKLEQWGRWRDDRLSDAPTATVVAAPAIAGPGGAATASAAVPAPDAAVPVGIRNPPPGVAAPGRRLRRGGVWAITAIVAGTVVLALGFAALVFVPILLMMAR</sequence>
<dbReference type="EMBL" id="JAWDIT010000002">
    <property type="protein sequence ID" value="MDU0345439.1"/>
    <property type="molecule type" value="Genomic_DNA"/>
</dbReference>
<evidence type="ECO:0000313" key="2">
    <source>
        <dbReference type="EMBL" id="MDU0345439.1"/>
    </source>
</evidence>